<dbReference type="Proteomes" id="UP000010798">
    <property type="component" value="Chromosome"/>
</dbReference>
<dbReference type="InterPro" id="IPR002716">
    <property type="entry name" value="PIN_dom"/>
</dbReference>
<dbReference type="eggNOG" id="COG4113">
    <property type="taxonomic scope" value="Bacteria"/>
</dbReference>
<dbReference type="CDD" id="cd09873">
    <property type="entry name" value="PIN_Pae0151-like"/>
    <property type="match status" value="1"/>
</dbReference>
<dbReference type="HOGENOM" id="CLU_121774_4_0_0"/>
<dbReference type="KEGG" id="saci:Sinac_4101"/>
<proteinExistence type="predicted"/>
<dbReference type="OrthoDB" id="9798446at2"/>
<keyword evidence="1" id="KW-0460">Magnesium</keyword>
<evidence type="ECO:0000256" key="1">
    <source>
        <dbReference type="ARBA" id="ARBA00022842"/>
    </source>
</evidence>
<dbReference type="PANTHER" id="PTHR35901:SF1">
    <property type="entry name" value="EXONUCLEASE VAPC9"/>
    <property type="match status" value="1"/>
</dbReference>
<dbReference type="InterPro" id="IPR051619">
    <property type="entry name" value="TypeII_TA_RNase_PINc/VapC"/>
</dbReference>
<protein>
    <submittedName>
        <fullName evidence="3">Putative nucleic acid-binding protein, contains PIN domain</fullName>
    </submittedName>
</protein>
<feature type="domain" description="PIN" evidence="2">
    <location>
        <begin position="15"/>
        <end position="139"/>
    </location>
</feature>
<accession>L0DHI7</accession>
<dbReference type="AlphaFoldDB" id="L0DHI7"/>
<evidence type="ECO:0000313" key="4">
    <source>
        <dbReference type="Proteomes" id="UP000010798"/>
    </source>
</evidence>
<dbReference type="STRING" id="886293.Sinac_4101"/>
<dbReference type="InterPro" id="IPR029060">
    <property type="entry name" value="PIN-like_dom_sf"/>
</dbReference>
<gene>
    <name evidence="3" type="ordered locus">Sinac_4101</name>
</gene>
<evidence type="ECO:0000259" key="2">
    <source>
        <dbReference type="Pfam" id="PF01850"/>
    </source>
</evidence>
<dbReference type="SUPFAM" id="SSF88723">
    <property type="entry name" value="PIN domain-like"/>
    <property type="match status" value="1"/>
</dbReference>
<dbReference type="PANTHER" id="PTHR35901">
    <property type="entry name" value="RIBONUCLEASE VAPC3"/>
    <property type="match status" value="1"/>
</dbReference>
<organism evidence="3 4">
    <name type="scientific">Singulisphaera acidiphila (strain ATCC BAA-1392 / DSM 18658 / VKM B-2454 / MOB10)</name>
    <dbReference type="NCBI Taxonomy" id="886293"/>
    <lineage>
        <taxon>Bacteria</taxon>
        <taxon>Pseudomonadati</taxon>
        <taxon>Planctomycetota</taxon>
        <taxon>Planctomycetia</taxon>
        <taxon>Isosphaerales</taxon>
        <taxon>Isosphaeraceae</taxon>
        <taxon>Singulisphaera</taxon>
    </lineage>
</organism>
<dbReference type="Gene3D" id="3.40.50.1010">
    <property type="entry name" value="5'-nuclease"/>
    <property type="match status" value="1"/>
</dbReference>
<name>L0DHI7_SINAD</name>
<dbReference type="InterPro" id="IPR044153">
    <property type="entry name" value="PIN_Pae0151-like"/>
</dbReference>
<reference evidence="3 4" key="1">
    <citation type="submission" date="2012-02" db="EMBL/GenBank/DDBJ databases">
        <title>Complete sequence of chromosome of Singulisphaera acidiphila DSM 18658.</title>
        <authorList>
            <consortium name="US DOE Joint Genome Institute (JGI-PGF)"/>
            <person name="Lucas S."/>
            <person name="Copeland A."/>
            <person name="Lapidus A."/>
            <person name="Glavina del Rio T."/>
            <person name="Dalin E."/>
            <person name="Tice H."/>
            <person name="Bruce D."/>
            <person name="Goodwin L."/>
            <person name="Pitluck S."/>
            <person name="Peters L."/>
            <person name="Ovchinnikova G."/>
            <person name="Chertkov O."/>
            <person name="Kyrpides N."/>
            <person name="Mavromatis K."/>
            <person name="Ivanova N."/>
            <person name="Brettin T."/>
            <person name="Detter J.C."/>
            <person name="Han C."/>
            <person name="Larimer F."/>
            <person name="Land M."/>
            <person name="Hauser L."/>
            <person name="Markowitz V."/>
            <person name="Cheng J.-F."/>
            <person name="Hugenholtz P."/>
            <person name="Woyke T."/>
            <person name="Wu D."/>
            <person name="Tindall B."/>
            <person name="Pomrenke H."/>
            <person name="Brambilla E."/>
            <person name="Klenk H.-P."/>
            <person name="Eisen J.A."/>
        </authorList>
    </citation>
    <scope>NUCLEOTIDE SEQUENCE [LARGE SCALE GENOMIC DNA]</scope>
    <source>
        <strain evidence="4">ATCC BAA-1392 / DSM 18658 / VKM B-2454 / MOB10</strain>
    </source>
</reference>
<dbReference type="EMBL" id="CP003364">
    <property type="protein sequence ID" value="AGA28315.1"/>
    <property type="molecule type" value="Genomic_DNA"/>
</dbReference>
<dbReference type="Pfam" id="PF01850">
    <property type="entry name" value="PIN"/>
    <property type="match status" value="1"/>
</dbReference>
<evidence type="ECO:0000313" key="3">
    <source>
        <dbReference type="EMBL" id="AGA28315.1"/>
    </source>
</evidence>
<sequence>MSKKKGVAKAPKEGMILDCSIVMAWFFADESSEYADDVARQLPDQMAYVPSNWPLEVANTLIMGERRKRSTQTQAARLIKNLAALPITVDEESNLHAWNSTLSLAREQNLTAYDAAYLELAMRRGLPLATLDDKLKAAATAVGVPLFGLQ</sequence>
<keyword evidence="4" id="KW-1185">Reference proteome</keyword>